<dbReference type="Proteomes" id="UP000235145">
    <property type="component" value="Unassembled WGS sequence"/>
</dbReference>
<reference evidence="1 2" key="1">
    <citation type="journal article" date="2017" name="Nat. Commun.">
        <title>Genome assembly with in vitro proximity ligation data and whole-genome triplication in lettuce.</title>
        <authorList>
            <person name="Reyes-Chin-Wo S."/>
            <person name="Wang Z."/>
            <person name="Yang X."/>
            <person name="Kozik A."/>
            <person name="Arikit S."/>
            <person name="Song C."/>
            <person name="Xia L."/>
            <person name="Froenicke L."/>
            <person name="Lavelle D.O."/>
            <person name="Truco M.J."/>
            <person name="Xia R."/>
            <person name="Zhu S."/>
            <person name="Xu C."/>
            <person name="Xu H."/>
            <person name="Xu X."/>
            <person name="Cox K."/>
            <person name="Korf I."/>
            <person name="Meyers B.C."/>
            <person name="Michelmore R.W."/>
        </authorList>
    </citation>
    <scope>NUCLEOTIDE SEQUENCE [LARGE SCALE GENOMIC DNA]</scope>
    <source>
        <strain evidence="2">cv. Salinas</strain>
        <tissue evidence="1">Seedlings</tissue>
    </source>
</reference>
<dbReference type="AlphaFoldDB" id="A0A9R1UYU5"/>
<dbReference type="EMBL" id="NBSK02000007">
    <property type="protein sequence ID" value="KAJ0196063.1"/>
    <property type="molecule type" value="Genomic_DNA"/>
</dbReference>
<sequence>MRGRLTNVLTPYEDMVLQRGMQKSVRWQVTKITPEIPSPFSFEVYQIRTTIHVHVEMTQAGYSMRSCYCGISLFKCGIPKFTDQMKTPKRLRTREQRTMHSLVKVMTRNSDSASLLTIVFSFDET</sequence>
<accession>A0A9R1UYU5</accession>
<comment type="caution">
    <text evidence="1">The sequence shown here is derived from an EMBL/GenBank/DDBJ whole genome shotgun (WGS) entry which is preliminary data.</text>
</comment>
<proteinExistence type="predicted"/>
<evidence type="ECO:0000313" key="1">
    <source>
        <dbReference type="EMBL" id="KAJ0196063.1"/>
    </source>
</evidence>
<organism evidence="1 2">
    <name type="scientific">Lactuca sativa</name>
    <name type="common">Garden lettuce</name>
    <dbReference type="NCBI Taxonomy" id="4236"/>
    <lineage>
        <taxon>Eukaryota</taxon>
        <taxon>Viridiplantae</taxon>
        <taxon>Streptophyta</taxon>
        <taxon>Embryophyta</taxon>
        <taxon>Tracheophyta</taxon>
        <taxon>Spermatophyta</taxon>
        <taxon>Magnoliopsida</taxon>
        <taxon>eudicotyledons</taxon>
        <taxon>Gunneridae</taxon>
        <taxon>Pentapetalae</taxon>
        <taxon>asterids</taxon>
        <taxon>campanulids</taxon>
        <taxon>Asterales</taxon>
        <taxon>Asteraceae</taxon>
        <taxon>Cichorioideae</taxon>
        <taxon>Cichorieae</taxon>
        <taxon>Lactucinae</taxon>
        <taxon>Lactuca</taxon>
    </lineage>
</organism>
<keyword evidence="2" id="KW-1185">Reference proteome</keyword>
<gene>
    <name evidence="1" type="ORF">LSAT_V11C700363700</name>
</gene>
<protein>
    <submittedName>
        <fullName evidence="1">Uncharacterized protein</fullName>
    </submittedName>
</protein>
<evidence type="ECO:0000313" key="2">
    <source>
        <dbReference type="Proteomes" id="UP000235145"/>
    </source>
</evidence>
<name>A0A9R1UYU5_LACSA</name>